<dbReference type="SMART" id="SM00827">
    <property type="entry name" value="PKS_AT"/>
    <property type="match status" value="1"/>
</dbReference>
<organism evidence="3">
    <name type="scientific">marine sediment metagenome</name>
    <dbReference type="NCBI Taxonomy" id="412755"/>
    <lineage>
        <taxon>unclassified sequences</taxon>
        <taxon>metagenomes</taxon>
        <taxon>ecological metagenomes</taxon>
    </lineage>
</organism>
<name>X0SLJ6_9ZZZZ</name>
<accession>X0SLJ6</accession>
<feature type="non-terminal residue" evidence="3">
    <location>
        <position position="1"/>
    </location>
</feature>
<dbReference type="Gene3D" id="3.40.366.10">
    <property type="entry name" value="Malonyl-Coenzyme A Acyl Carrier Protein, domain 2"/>
    <property type="match status" value="1"/>
</dbReference>
<keyword evidence="1" id="KW-0808">Transferase</keyword>
<dbReference type="InterPro" id="IPR014043">
    <property type="entry name" value="Acyl_transferase_dom"/>
</dbReference>
<dbReference type="InterPro" id="IPR016035">
    <property type="entry name" value="Acyl_Trfase/lysoPLipase"/>
</dbReference>
<dbReference type="Pfam" id="PF21394">
    <property type="entry name" value="Beta-ketacyl_N"/>
    <property type="match status" value="1"/>
</dbReference>
<dbReference type="Gene3D" id="3.30.70.3290">
    <property type="match status" value="1"/>
</dbReference>
<dbReference type="PANTHER" id="PTHR45681">
    <property type="entry name" value="POLYKETIDE SYNTHASE 44-RELATED"/>
    <property type="match status" value="1"/>
</dbReference>
<feature type="domain" description="Malonyl-CoA:ACP transacylase (MAT)" evidence="2">
    <location>
        <begin position="2"/>
        <end position="155"/>
    </location>
</feature>
<dbReference type="InterPro" id="IPR050444">
    <property type="entry name" value="Polyketide_Synthase"/>
</dbReference>
<dbReference type="EMBL" id="BARS01008300">
    <property type="protein sequence ID" value="GAF76762.1"/>
    <property type="molecule type" value="Genomic_DNA"/>
</dbReference>
<dbReference type="GO" id="GO:0016740">
    <property type="term" value="F:transferase activity"/>
    <property type="evidence" value="ECO:0007669"/>
    <property type="project" value="UniProtKB-KW"/>
</dbReference>
<reference evidence="3" key="1">
    <citation type="journal article" date="2014" name="Front. Microbiol.">
        <title>High frequency of phylogenetically diverse reductive dehalogenase-homologous genes in deep subseafloor sedimentary metagenomes.</title>
        <authorList>
            <person name="Kawai M."/>
            <person name="Futagami T."/>
            <person name="Toyoda A."/>
            <person name="Takaki Y."/>
            <person name="Nishi S."/>
            <person name="Hori S."/>
            <person name="Arai W."/>
            <person name="Tsubouchi T."/>
            <person name="Morono Y."/>
            <person name="Uchiyama I."/>
            <person name="Ito T."/>
            <person name="Fujiyama A."/>
            <person name="Inagaki F."/>
            <person name="Takami H."/>
        </authorList>
    </citation>
    <scope>NUCLEOTIDE SEQUENCE</scope>
    <source>
        <strain evidence="3">Expedition CK06-06</strain>
    </source>
</reference>
<sequence length="373" mass="42975">YLTENIYLAADNSPKACVLSGSESEINTLEQKLTDDGYRCRSLKTSHAFHSPMMKPALKEFLAAFKHISIMDPKVPYLSNVTGKWITAKEVRDCQYWAKHLIQTVCFHQSIKTLLEEECANIFIEVGPGCTLSGLVRQIVTDKESNYIENIVRHRLEDVSDYVYLKNVLGKLWKYGIEIKWPIVYGKSKPQKLHLPTYVFDDQTMLVSKDNDVSSQNSTDKSPIDHWFYKPVWESNIEYESKKPISNAIYLLFLERNQFSDSLKQSLLKNNSKVISVYLGKSFCEISKVEFEVKKDSPQDYFKLISSLELANNLPDIIIHTWCYKLEYTKNLLKQFDLNSERGFFGVLYLVQALMALEVAAYKCSLFIISNAV</sequence>
<proteinExistence type="predicted"/>
<gene>
    <name evidence="3" type="ORF">S01H1_15852</name>
</gene>
<dbReference type="Pfam" id="PF00698">
    <property type="entry name" value="Acyl_transf_1"/>
    <property type="match status" value="1"/>
</dbReference>
<dbReference type="SUPFAM" id="SSF52151">
    <property type="entry name" value="FabD/lysophospholipase-like"/>
    <property type="match status" value="1"/>
</dbReference>
<dbReference type="PANTHER" id="PTHR45681:SF6">
    <property type="entry name" value="POLYKETIDE SYNTHASE 37"/>
    <property type="match status" value="1"/>
</dbReference>
<dbReference type="AlphaFoldDB" id="X0SLJ6"/>
<feature type="non-terminal residue" evidence="3">
    <location>
        <position position="373"/>
    </location>
</feature>
<evidence type="ECO:0000259" key="2">
    <source>
        <dbReference type="SMART" id="SM00827"/>
    </source>
</evidence>
<dbReference type="InterPro" id="IPR049490">
    <property type="entry name" value="C883_1060-like_KR_N"/>
</dbReference>
<evidence type="ECO:0000313" key="3">
    <source>
        <dbReference type="EMBL" id="GAF76762.1"/>
    </source>
</evidence>
<evidence type="ECO:0000256" key="1">
    <source>
        <dbReference type="ARBA" id="ARBA00022679"/>
    </source>
</evidence>
<comment type="caution">
    <text evidence="3">The sequence shown here is derived from an EMBL/GenBank/DDBJ whole genome shotgun (WGS) entry which is preliminary data.</text>
</comment>
<dbReference type="InterPro" id="IPR001227">
    <property type="entry name" value="Ac_transferase_dom_sf"/>
</dbReference>
<protein>
    <recommendedName>
        <fullName evidence="2">Malonyl-CoA:ACP transacylase (MAT) domain-containing protein</fullName>
    </recommendedName>
</protein>